<keyword evidence="9 11" id="KW-0808">Transferase</keyword>
<feature type="binding site" evidence="11">
    <location>
        <position position="121"/>
    </location>
    <ligand>
        <name>(6S)-5,6,7,8-tetrahydrofolate</name>
        <dbReference type="ChEBI" id="CHEBI:57453"/>
    </ligand>
</feature>
<dbReference type="UniPathway" id="UPA00288">
    <property type="reaction ID" value="UER01023"/>
</dbReference>
<evidence type="ECO:0000256" key="8">
    <source>
        <dbReference type="ARBA" id="ARBA00022605"/>
    </source>
</evidence>
<dbReference type="GO" id="GO:0019264">
    <property type="term" value="P:glycine biosynthetic process from serine"/>
    <property type="evidence" value="ECO:0007669"/>
    <property type="project" value="UniProtKB-UniRule"/>
</dbReference>
<dbReference type="InterPro" id="IPR015422">
    <property type="entry name" value="PyrdxlP-dep_Trfase_small"/>
</dbReference>
<protein>
    <recommendedName>
        <fullName evidence="11">Serine hydroxymethyltransferase</fullName>
        <shortName evidence="11">SHMT</shortName>
        <shortName evidence="11">Serine methylase</shortName>
        <ecNumber evidence="11">2.1.2.1</ecNumber>
    </recommendedName>
</protein>
<keyword evidence="6 11" id="KW-0963">Cytoplasm</keyword>
<evidence type="ECO:0000256" key="4">
    <source>
        <dbReference type="ARBA" id="ARBA00006376"/>
    </source>
</evidence>
<comment type="pathway">
    <text evidence="11">Amino-acid biosynthesis; glycine biosynthesis; glycine from L-serine: step 1/1.</text>
</comment>
<dbReference type="KEGG" id="lcic:INQ41_02245"/>
<evidence type="ECO:0000256" key="12">
    <source>
        <dbReference type="PIRSR" id="PIRSR000412-50"/>
    </source>
</evidence>
<comment type="pathway">
    <text evidence="11">One-carbon metabolism; tetrahydrofolate interconversion.</text>
</comment>
<evidence type="ECO:0000256" key="2">
    <source>
        <dbReference type="ARBA" id="ARBA00001933"/>
    </source>
</evidence>
<dbReference type="FunFam" id="3.90.1150.10:FF:000003">
    <property type="entry name" value="Serine hydroxymethyltransferase"/>
    <property type="match status" value="1"/>
</dbReference>
<comment type="subunit">
    <text evidence="5 11">Homodimer.</text>
</comment>
<dbReference type="InterPro" id="IPR015424">
    <property type="entry name" value="PyrdxlP-dep_Trfase"/>
</dbReference>
<comment type="similarity">
    <text evidence="4 11">Belongs to the SHMT family.</text>
</comment>
<evidence type="ECO:0000256" key="7">
    <source>
        <dbReference type="ARBA" id="ARBA00022563"/>
    </source>
</evidence>
<dbReference type="RefSeq" id="WP_193985881.1">
    <property type="nucleotide sequence ID" value="NZ_CP063656.1"/>
</dbReference>
<dbReference type="Gene3D" id="3.90.1150.10">
    <property type="entry name" value="Aspartate Aminotransferase, domain 1"/>
    <property type="match status" value="1"/>
</dbReference>
<dbReference type="GO" id="GO:0032259">
    <property type="term" value="P:methylation"/>
    <property type="evidence" value="ECO:0007669"/>
    <property type="project" value="UniProtKB-KW"/>
</dbReference>
<feature type="binding site" evidence="11">
    <location>
        <position position="246"/>
    </location>
    <ligand>
        <name>(6S)-5,6,7,8-tetrahydrofolate</name>
        <dbReference type="ChEBI" id="CHEBI:57453"/>
    </ligand>
</feature>
<dbReference type="CDD" id="cd00378">
    <property type="entry name" value="SHMT"/>
    <property type="match status" value="1"/>
</dbReference>
<dbReference type="HAMAP" id="MF_00051">
    <property type="entry name" value="SHMT"/>
    <property type="match status" value="1"/>
</dbReference>
<dbReference type="InterPro" id="IPR001085">
    <property type="entry name" value="Ser_HO-MeTrfase"/>
</dbReference>
<comment type="function">
    <text evidence="11">Catalyzes the reversible interconversion of serine and glycine with tetrahydrofolate (THF) serving as the one-carbon carrier. This reaction serves as the major source of one-carbon groups required for the biosynthesis of purines, thymidylate, methionine, and other important biomolecules. Also exhibits THF-independent aldolase activity toward beta-hydroxyamino acids, producing glycine and aldehydes, via a retro-aldol mechanism.</text>
</comment>
<dbReference type="PIRSF" id="PIRSF000412">
    <property type="entry name" value="SHMT"/>
    <property type="match status" value="1"/>
</dbReference>
<reference evidence="14 15" key="1">
    <citation type="submission" date="2020-10" db="EMBL/GenBank/DDBJ databases">
        <title>complete genome sequencing of Lysobacter sp. H21R20.</title>
        <authorList>
            <person name="Bae J.-W."/>
            <person name="Lee S.-Y."/>
        </authorList>
    </citation>
    <scope>NUCLEOTIDE SEQUENCE [LARGE SCALE GENOMIC DNA]</scope>
    <source>
        <strain evidence="14 15">H21R20</strain>
    </source>
</reference>
<dbReference type="FunFam" id="3.40.640.10:FF:000001">
    <property type="entry name" value="Serine hydroxymethyltransferase"/>
    <property type="match status" value="1"/>
</dbReference>
<dbReference type="GO" id="GO:0008168">
    <property type="term" value="F:methyltransferase activity"/>
    <property type="evidence" value="ECO:0007669"/>
    <property type="project" value="UniProtKB-KW"/>
</dbReference>
<evidence type="ECO:0000256" key="10">
    <source>
        <dbReference type="ARBA" id="ARBA00022898"/>
    </source>
</evidence>
<comment type="caution">
    <text evidence="11">Lacks conserved residue(s) required for the propagation of feature annotation.</text>
</comment>
<comment type="catalytic activity">
    <reaction evidence="1 11">
        <text>(6R)-5,10-methylene-5,6,7,8-tetrahydrofolate + glycine + H2O = (6S)-5,6,7,8-tetrahydrofolate + L-serine</text>
        <dbReference type="Rhea" id="RHEA:15481"/>
        <dbReference type="ChEBI" id="CHEBI:15377"/>
        <dbReference type="ChEBI" id="CHEBI:15636"/>
        <dbReference type="ChEBI" id="CHEBI:33384"/>
        <dbReference type="ChEBI" id="CHEBI:57305"/>
        <dbReference type="ChEBI" id="CHEBI:57453"/>
        <dbReference type="EC" id="2.1.2.1"/>
    </reaction>
</comment>
<accession>A0A7S6ZSP9</accession>
<dbReference type="PANTHER" id="PTHR11680:SF50">
    <property type="entry name" value="SERINE HYDROXYMETHYLTRANSFERASE"/>
    <property type="match status" value="1"/>
</dbReference>
<feature type="binding site" evidence="11">
    <location>
        <begin position="125"/>
        <end position="127"/>
    </location>
    <ligand>
        <name>(6S)-5,6,7,8-tetrahydrofolate</name>
        <dbReference type="ChEBI" id="CHEBI:57453"/>
    </ligand>
</feature>
<dbReference type="Gene3D" id="3.40.640.10">
    <property type="entry name" value="Type I PLP-dependent aspartate aminotransferase-like (Major domain)"/>
    <property type="match status" value="1"/>
</dbReference>
<dbReference type="SUPFAM" id="SSF53383">
    <property type="entry name" value="PLP-dependent transferases"/>
    <property type="match status" value="1"/>
</dbReference>
<organism evidence="14 15">
    <name type="scientific">Novilysobacter ciconiae</name>
    <dbReference type="NCBI Taxonomy" id="2781022"/>
    <lineage>
        <taxon>Bacteria</taxon>
        <taxon>Pseudomonadati</taxon>
        <taxon>Pseudomonadota</taxon>
        <taxon>Gammaproteobacteria</taxon>
        <taxon>Lysobacterales</taxon>
        <taxon>Lysobacteraceae</taxon>
        <taxon>Novilysobacter</taxon>
    </lineage>
</organism>
<dbReference type="AlphaFoldDB" id="A0A7S6ZSP9"/>
<dbReference type="GO" id="GO:0004372">
    <property type="term" value="F:glycine hydroxymethyltransferase activity"/>
    <property type="evidence" value="ECO:0007669"/>
    <property type="project" value="UniProtKB-UniRule"/>
</dbReference>
<evidence type="ECO:0000256" key="1">
    <source>
        <dbReference type="ARBA" id="ARBA00001528"/>
    </source>
</evidence>
<sequence length="417" mass="45304">MFPRDARIEGFDPELAQAIADENRRQEDHVELIASENYASPRVMEAQGSQLTNKYAEGYPGKRYYGGCEFVDIAEQLAIDRLKELFGADYANVQPHSGSQANQAVYFSLLQPGDTVLGMSLAHGGHLTHGAKVNISGKLFNIVQYGVDDAGMIDYDEMERVALEHKPKMLIGGFSAYSQVVDWARMREIADKVGAIFFVDMAHVAGLIAAGVYPNPLPHAHVVTSTTHKTLRGPRGGIILAKNPSEDLVKKLQSIVFPGLQGGPLMHVIAAKAVAFKEALEPEFKAYQQQVVKNAQAMAETILHRGYKIVSGGTKNHLMLIDMIGKGITGKDAEAALGKAHITVNKNAVPNDPAKPFVTSGLRIGTPAVTTRGYREPDCVALANWICDVLDNPNDEQVIAAVRENVTQQCAQFPVYG</sequence>
<evidence type="ECO:0000256" key="11">
    <source>
        <dbReference type="HAMAP-Rule" id="MF_00051"/>
    </source>
</evidence>
<dbReference type="EC" id="2.1.2.1" evidence="11"/>
<dbReference type="GO" id="GO:0035999">
    <property type="term" value="P:tetrahydrofolate interconversion"/>
    <property type="evidence" value="ECO:0007669"/>
    <property type="project" value="UniProtKB-UniRule"/>
</dbReference>
<evidence type="ECO:0000256" key="6">
    <source>
        <dbReference type="ARBA" id="ARBA00022490"/>
    </source>
</evidence>
<gene>
    <name evidence="11" type="primary">glyA</name>
    <name evidence="14" type="ORF">INQ41_02245</name>
</gene>
<keyword evidence="10 11" id="KW-0663">Pyridoxal phosphate</keyword>
<evidence type="ECO:0000313" key="15">
    <source>
        <dbReference type="Proteomes" id="UP000594059"/>
    </source>
</evidence>
<dbReference type="InterPro" id="IPR049943">
    <property type="entry name" value="Ser_HO-MeTrfase-like"/>
</dbReference>
<dbReference type="GO" id="GO:0005829">
    <property type="term" value="C:cytosol"/>
    <property type="evidence" value="ECO:0007669"/>
    <property type="project" value="TreeGrafter"/>
</dbReference>
<dbReference type="NCBIfam" id="NF000586">
    <property type="entry name" value="PRK00011.1"/>
    <property type="match status" value="1"/>
</dbReference>
<name>A0A7S6ZSP9_9GAMM</name>
<dbReference type="Pfam" id="PF00464">
    <property type="entry name" value="SHMT"/>
    <property type="match status" value="1"/>
</dbReference>
<comment type="cofactor">
    <cofactor evidence="2 11 12">
        <name>pyridoxal 5'-phosphate</name>
        <dbReference type="ChEBI" id="CHEBI:597326"/>
    </cofactor>
</comment>
<dbReference type="UniPathway" id="UPA00193"/>
<keyword evidence="7 11" id="KW-0554">One-carbon metabolism</keyword>
<evidence type="ECO:0000256" key="5">
    <source>
        <dbReference type="ARBA" id="ARBA00011738"/>
    </source>
</evidence>
<dbReference type="InterPro" id="IPR039429">
    <property type="entry name" value="SHMT-like_dom"/>
</dbReference>
<feature type="modified residue" description="N6-(pyridoxal phosphate)lysine" evidence="11 12">
    <location>
        <position position="229"/>
    </location>
</feature>
<dbReference type="PROSITE" id="PS00096">
    <property type="entry name" value="SHMT"/>
    <property type="match status" value="1"/>
</dbReference>
<proteinExistence type="inferred from homology"/>
<keyword evidence="8 11" id="KW-0028">Amino-acid biosynthesis</keyword>
<keyword evidence="15" id="KW-1185">Reference proteome</keyword>
<feature type="site" description="Plays an important role in substrate specificity" evidence="11">
    <location>
        <position position="228"/>
    </location>
</feature>
<feature type="domain" description="Serine hydroxymethyltransferase-like" evidence="13">
    <location>
        <begin position="9"/>
        <end position="386"/>
    </location>
</feature>
<dbReference type="GO" id="GO:0030170">
    <property type="term" value="F:pyridoxal phosphate binding"/>
    <property type="evidence" value="ECO:0007669"/>
    <property type="project" value="UniProtKB-UniRule"/>
</dbReference>
<dbReference type="EMBL" id="CP063656">
    <property type="protein sequence ID" value="QOW19909.1"/>
    <property type="molecule type" value="Genomic_DNA"/>
</dbReference>
<dbReference type="InterPro" id="IPR015421">
    <property type="entry name" value="PyrdxlP-dep_Trfase_major"/>
</dbReference>
<evidence type="ECO:0000313" key="14">
    <source>
        <dbReference type="EMBL" id="QOW19909.1"/>
    </source>
</evidence>
<dbReference type="Proteomes" id="UP000594059">
    <property type="component" value="Chromosome"/>
</dbReference>
<dbReference type="InterPro" id="IPR019798">
    <property type="entry name" value="Ser_HO-MeTrfase_PLP_BS"/>
</dbReference>
<dbReference type="PANTHER" id="PTHR11680">
    <property type="entry name" value="SERINE HYDROXYMETHYLTRANSFERASE"/>
    <property type="match status" value="1"/>
</dbReference>
<evidence type="ECO:0000256" key="9">
    <source>
        <dbReference type="ARBA" id="ARBA00022679"/>
    </source>
</evidence>
<keyword evidence="14" id="KW-0489">Methyltransferase</keyword>
<evidence type="ECO:0000256" key="3">
    <source>
        <dbReference type="ARBA" id="ARBA00004496"/>
    </source>
</evidence>
<comment type="subcellular location">
    <subcellularLocation>
        <location evidence="3 11">Cytoplasm</location>
    </subcellularLocation>
</comment>
<evidence type="ECO:0000259" key="13">
    <source>
        <dbReference type="Pfam" id="PF00464"/>
    </source>
</evidence>